<dbReference type="EMBL" id="NKHZ01000086">
    <property type="protein sequence ID" value="PNS14484.1"/>
    <property type="molecule type" value="Genomic_DNA"/>
</dbReference>
<protein>
    <submittedName>
        <fullName evidence="1">60S ribosomal protein L3-B</fullName>
    </submittedName>
</protein>
<keyword evidence="1" id="KW-0689">Ribosomal protein</keyword>
<dbReference type="Proteomes" id="UP000243797">
    <property type="component" value="Unassembled WGS sequence"/>
</dbReference>
<proteinExistence type="predicted"/>
<comment type="caution">
    <text evidence="1">The sequence shown here is derived from an EMBL/GenBank/DDBJ whole genome shotgun (WGS) entry which is preliminary data.</text>
</comment>
<organism evidence="1 2">
    <name type="scientific">Sphaceloma murrayae</name>
    <dbReference type="NCBI Taxonomy" id="2082308"/>
    <lineage>
        <taxon>Eukaryota</taxon>
        <taxon>Fungi</taxon>
        <taxon>Dikarya</taxon>
        <taxon>Ascomycota</taxon>
        <taxon>Pezizomycotina</taxon>
        <taxon>Dothideomycetes</taxon>
        <taxon>Dothideomycetidae</taxon>
        <taxon>Myriangiales</taxon>
        <taxon>Elsinoaceae</taxon>
        <taxon>Sphaceloma</taxon>
    </lineage>
</organism>
<accession>A0A2K1QH49</accession>
<gene>
    <name evidence="1" type="ORF">CAC42_3770</name>
</gene>
<name>A0A2K1QH49_9PEZI</name>
<reference evidence="1 2" key="1">
    <citation type="submission" date="2017-06" db="EMBL/GenBank/DDBJ databases">
        <title>Draft genome sequence of a variant of Elsinoe murrayae.</title>
        <authorList>
            <person name="Cheng Q."/>
        </authorList>
    </citation>
    <scope>NUCLEOTIDE SEQUENCE [LARGE SCALE GENOMIC DNA]</scope>
    <source>
        <strain evidence="1 2">CQ-2017a</strain>
    </source>
</reference>
<keyword evidence="2" id="KW-1185">Reference proteome</keyword>
<keyword evidence="1" id="KW-0687">Ribonucleoprotein</keyword>
<evidence type="ECO:0000313" key="2">
    <source>
        <dbReference type="Proteomes" id="UP000243797"/>
    </source>
</evidence>
<dbReference type="InParanoid" id="A0A2K1QH49"/>
<sequence>MSANRNVPVGYPSVQGLTILRFLSYLPNIQRLKAKLPNLYVPSATQARSIASLASQISKAALDNIIPLDGEEHNPNNTSEKWIHVFPPESVIEHRNIDYHAEPEQDFTRWLKVLVDPCDPTREPPADLAWANWTTKFHDAYFPLSRNCPSLAPETGAGILALVAESAGRLPVRSDENMVDVVDWVYVIDLDRDLLEVYERLRPKLGMGRFAKGSGGPGLVKRWRIDELPDENGLLEDVDAAMDCCHPNDAGATIFRFLQDAVSVYKLEQNLSMLAVVDKDKYEEQCEKAAHVHKAWKILCHYELNDGSETQDGSRRTKPEDVPMQWSPLNIYEMKLLEAQTESKPDLDPDEMARALLLTCPSLSDKTGVGILEIVARATETVPVVHDLDMIDFPALTWAYVIDFDTGMFEVYKGAGGVETNLAVNRFDDSIYPPKKMGGWRLENLPNEEATLGANEQETDSSRGSWRRRLASVASLQDMGVAAEDRQIRRRKTLRKLIDAGHRRHYERLDESVAMSGGSGASPRV</sequence>
<dbReference type="GO" id="GO:0005840">
    <property type="term" value="C:ribosome"/>
    <property type="evidence" value="ECO:0007669"/>
    <property type="project" value="UniProtKB-KW"/>
</dbReference>
<dbReference type="AlphaFoldDB" id="A0A2K1QH49"/>
<evidence type="ECO:0000313" key="1">
    <source>
        <dbReference type="EMBL" id="PNS14484.1"/>
    </source>
</evidence>
<dbReference type="OrthoDB" id="10615572at2759"/>